<dbReference type="WBParaSite" id="ES5_v2.g10733.t1">
    <property type="protein sequence ID" value="ES5_v2.g10733.t1"/>
    <property type="gene ID" value="ES5_v2.g10733"/>
</dbReference>
<organism evidence="1 2">
    <name type="scientific">Panagrolaimus sp. ES5</name>
    <dbReference type="NCBI Taxonomy" id="591445"/>
    <lineage>
        <taxon>Eukaryota</taxon>
        <taxon>Metazoa</taxon>
        <taxon>Ecdysozoa</taxon>
        <taxon>Nematoda</taxon>
        <taxon>Chromadorea</taxon>
        <taxon>Rhabditida</taxon>
        <taxon>Tylenchina</taxon>
        <taxon>Panagrolaimomorpha</taxon>
        <taxon>Panagrolaimoidea</taxon>
        <taxon>Panagrolaimidae</taxon>
        <taxon>Panagrolaimus</taxon>
    </lineage>
</organism>
<sequence>MIVVKFVIFLYFLPLSVKCQAAVEPVEDDVFVEPFDIPLDELRKETTRITTLGEQCKEKFEHYKYYCQSSNIAKYNEEVRILCERFDLLCRDRVPSSIDHIRRQRVLWKAAGVPKNVEKKLVSCYTSCRETDPLCVNACECIFLGWIMERECQPGGSSTSLLNCNRWFTKCKQFWKPKPNLRPYPFGVHAPPPIIRGTFYGYDALGNAEIYNRPREHGVSLWRGTNTVVVNWPEGKVGTATTFDVPAIGVEGVFNAVDVGFPNPSSFLRETFEGKKLNPGTGRRRYRI</sequence>
<accession>A0AC34F1A1</accession>
<protein>
    <submittedName>
        <fullName evidence="2">Uncharacterized protein</fullName>
    </submittedName>
</protein>
<name>A0AC34F1A1_9BILA</name>
<reference evidence="2" key="1">
    <citation type="submission" date="2022-11" db="UniProtKB">
        <authorList>
            <consortium name="WormBaseParasite"/>
        </authorList>
    </citation>
    <scope>IDENTIFICATION</scope>
</reference>
<evidence type="ECO:0000313" key="2">
    <source>
        <dbReference type="WBParaSite" id="ES5_v2.g10733.t1"/>
    </source>
</evidence>
<evidence type="ECO:0000313" key="1">
    <source>
        <dbReference type="Proteomes" id="UP000887579"/>
    </source>
</evidence>
<proteinExistence type="predicted"/>
<dbReference type="Proteomes" id="UP000887579">
    <property type="component" value="Unplaced"/>
</dbReference>